<protein>
    <recommendedName>
        <fullName evidence="1">DUF7791 domain-containing protein</fullName>
    </recommendedName>
</protein>
<evidence type="ECO:0000259" key="1">
    <source>
        <dbReference type="Pfam" id="PF25053"/>
    </source>
</evidence>
<evidence type="ECO:0000313" key="3">
    <source>
        <dbReference type="Proteomes" id="UP000652219"/>
    </source>
</evidence>
<dbReference type="Pfam" id="PF25053">
    <property type="entry name" value="DUF7791"/>
    <property type="match status" value="1"/>
</dbReference>
<dbReference type="EMBL" id="WIGN01000254">
    <property type="protein sequence ID" value="KAF6802930.1"/>
    <property type="molecule type" value="Genomic_DNA"/>
</dbReference>
<dbReference type="Proteomes" id="UP000652219">
    <property type="component" value="Unassembled WGS sequence"/>
</dbReference>
<comment type="caution">
    <text evidence="2">The sequence shown here is derived from an EMBL/GenBank/DDBJ whole genome shotgun (WGS) entry which is preliminary data.</text>
</comment>
<organism evidence="2 3">
    <name type="scientific">Colletotrichum sojae</name>
    <dbReference type="NCBI Taxonomy" id="2175907"/>
    <lineage>
        <taxon>Eukaryota</taxon>
        <taxon>Fungi</taxon>
        <taxon>Dikarya</taxon>
        <taxon>Ascomycota</taxon>
        <taxon>Pezizomycotina</taxon>
        <taxon>Sordariomycetes</taxon>
        <taxon>Hypocreomycetidae</taxon>
        <taxon>Glomerellales</taxon>
        <taxon>Glomerellaceae</taxon>
        <taxon>Colletotrichum</taxon>
        <taxon>Colletotrichum orchidearum species complex</taxon>
    </lineage>
</organism>
<dbReference type="AlphaFoldDB" id="A0A8H6IY32"/>
<evidence type="ECO:0000313" key="2">
    <source>
        <dbReference type="EMBL" id="KAF6802930.1"/>
    </source>
</evidence>
<proteinExistence type="predicted"/>
<gene>
    <name evidence="2" type="ORF">CSOJ01_11255</name>
</gene>
<name>A0A8H6IY32_9PEZI</name>
<dbReference type="InterPro" id="IPR056693">
    <property type="entry name" value="DUF7791"/>
</dbReference>
<feature type="domain" description="DUF7791" evidence="1">
    <location>
        <begin position="1"/>
        <end position="64"/>
    </location>
</feature>
<accession>A0A8H6IY32</accession>
<keyword evidence="3" id="KW-1185">Reference proteome</keyword>
<sequence>MERRLRSRTAGLLETIRRNWKDDLTTGNCFCDGAVSHDPSIDGKIDFLYRTVCEFLCQDYIWQLNSFTVSHKQFNTATALSLAGLHLSIQCAIPETSSISRTSSYLPEGVLWGQKADEEVPGLTDNILWHTQPLLDMV</sequence>
<reference evidence="2 3" key="1">
    <citation type="journal article" date="2020" name="Phytopathology">
        <title>Genome Sequence Resources of Colletotrichum truncatum, C. plurivorum, C. musicola, and C. sojae: Four Species Pathogenic to Soybean (Glycine max).</title>
        <authorList>
            <person name="Rogerio F."/>
            <person name="Boufleur T.R."/>
            <person name="Ciampi-Guillardi M."/>
            <person name="Sukno S.A."/>
            <person name="Thon M.R."/>
            <person name="Massola Junior N.S."/>
            <person name="Baroncelli R."/>
        </authorList>
    </citation>
    <scope>NUCLEOTIDE SEQUENCE [LARGE SCALE GENOMIC DNA]</scope>
    <source>
        <strain evidence="2 3">LFN0009</strain>
    </source>
</reference>